<dbReference type="InterPro" id="IPR003481">
    <property type="entry name" value="FliD_N"/>
</dbReference>
<accession>A0A318KR45</accession>
<dbReference type="EMBL" id="QJKI01000033">
    <property type="protein sequence ID" value="PXX74113.1"/>
    <property type="molecule type" value="Genomic_DNA"/>
</dbReference>
<dbReference type="RefSeq" id="WP_110392110.1">
    <property type="nucleotide sequence ID" value="NZ_QJKI01000033.1"/>
</dbReference>
<dbReference type="AlphaFoldDB" id="A0A318KR45"/>
<comment type="subcellular location">
    <subcellularLocation>
        <location evidence="5">Secreted</location>
    </subcellularLocation>
    <subcellularLocation>
        <location evidence="5">Bacterial flagellum</location>
    </subcellularLocation>
</comment>
<evidence type="ECO:0000256" key="4">
    <source>
        <dbReference type="ARBA" id="ARBA00023143"/>
    </source>
</evidence>
<dbReference type="GO" id="GO:0005576">
    <property type="term" value="C:extracellular region"/>
    <property type="evidence" value="ECO:0007669"/>
    <property type="project" value="UniProtKB-SubCell"/>
</dbReference>
<dbReference type="GO" id="GO:0071973">
    <property type="term" value="P:bacterial-type flagellum-dependent cell motility"/>
    <property type="evidence" value="ECO:0007669"/>
    <property type="project" value="TreeGrafter"/>
</dbReference>
<proteinExistence type="inferred from homology"/>
<dbReference type="PANTHER" id="PTHR30288">
    <property type="entry name" value="FLAGELLAR CAP/ASSEMBLY PROTEIN FLID"/>
    <property type="match status" value="1"/>
</dbReference>
<protein>
    <recommendedName>
        <fullName evidence="5">Flagellar hook-associated protein 2</fullName>
        <shortName evidence="5">HAP2</shortName>
    </recommendedName>
    <alternativeName>
        <fullName evidence="5">Flagellar cap protein</fullName>
    </alternativeName>
</protein>
<dbReference type="InterPro" id="IPR010809">
    <property type="entry name" value="FliD_C"/>
</dbReference>
<evidence type="ECO:0000313" key="9">
    <source>
        <dbReference type="Proteomes" id="UP000247555"/>
    </source>
</evidence>
<feature type="coiled-coil region" evidence="5">
    <location>
        <begin position="612"/>
        <end position="639"/>
    </location>
</feature>
<feature type="domain" description="Flagellar hook-associated protein 2 C-terminal" evidence="7">
    <location>
        <begin position="238"/>
        <end position="416"/>
    </location>
</feature>
<keyword evidence="8" id="KW-0282">Flagellum</keyword>
<keyword evidence="4 5" id="KW-0975">Bacterial flagellum</keyword>
<reference evidence="8 9" key="1">
    <citation type="submission" date="2018-05" db="EMBL/GenBank/DDBJ databases">
        <title>Genomic Encyclopedia of Type Strains, Phase IV (KMG-IV): sequencing the most valuable type-strain genomes for metagenomic binning, comparative biology and taxonomic classification.</title>
        <authorList>
            <person name="Goeker M."/>
        </authorList>
    </citation>
    <scope>NUCLEOTIDE SEQUENCE [LARGE SCALE GENOMIC DNA]</scope>
    <source>
        <strain evidence="8 9">DSM 29661</strain>
    </source>
</reference>
<sequence length="673" mass="68140">MGLTVGGLGSGLDTEGMITKLMAIEAAPLTQLESKEVKAQAKISAWGTVKSAVAEFQTATQAMQSATAFNSLKGTSSDETVASVTTTSQSKAGSASIAVTQLAQAGKTMLAGTFTAGQTINTLSTASTITLQFGTITGASGPTATFTPDSSVTAKVINIRANATLEQAVEDINKAAVGVTARTVSTPAGLKVVVESLSTGGKTDMRINTGTGILNSGSNAFGVDPTSVGAVGTDLVHAQDAQYTIDDVPISSKTNTITDALSGSTITLKGVSAAGKKANLTVATDTSGVKTQLEAFVKAYNDLDTTLRSLSAYGVSPGKGQAPTGGGALSGDATIRAIQTEMRAMFNQAIPGAPKGYSSMVDIGVTFAKDGKLSLDSTKLSTALTNNPDGVRQLLMGRAQFSQSGFTAINSNSLTKSGTSTIEVTSVPTKAKLVGGAVAATFPANLTGANVLKLSIDGTPVTANLATSYGSAAAMAAGMQTAINTSLPAARQVTVAYNAGKFEITSGKTGNTSKVEVLSGTTLSPSFGLTVGSTVSGTSLAGKIGGVAALADDDSMTLIGATGSGASGLKIRVDTPTLGSRGSVSFARGFAYNLGDTLSRVLSLNGPIETRKSALNSDISRINDQVDRLNDKLVRMETTLRKQFTAMDSTVGKYNQLSTYLDSQLKALTGSSS</sequence>
<comment type="similarity">
    <text evidence="1 5">Belongs to the FliD family.</text>
</comment>
<keyword evidence="8" id="KW-0969">Cilium</keyword>
<dbReference type="GO" id="GO:0009424">
    <property type="term" value="C:bacterial-type flagellum hook"/>
    <property type="evidence" value="ECO:0007669"/>
    <property type="project" value="UniProtKB-UniRule"/>
</dbReference>
<keyword evidence="3 5" id="KW-0175">Coiled coil</keyword>
<feature type="domain" description="Flagellar hook-associated protein 2 N-terminal" evidence="6">
    <location>
        <begin position="10"/>
        <end position="105"/>
    </location>
</feature>
<gene>
    <name evidence="8" type="ORF">DFR34_13314</name>
</gene>
<keyword evidence="5" id="KW-0964">Secreted</keyword>
<dbReference type="InterPro" id="IPR040026">
    <property type="entry name" value="FliD"/>
</dbReference>
<evidence type="ECO:0000256" key="3">
    <source>
        <dbReference type="ARBA" id="ARBA00023054"/>
    </source>
</evidence>
<comment type="function">
    <text evidence="5">Required for morphogenesis and for the elongation of the flagellar filament by facilitating polymerization of the flagellin monomers at the tip of growing filament. Forms a capping structure, which prevents flagellin subunits (transported through the central channel of the flagellum) from leaking out without polymerization at the distal end.</text>
</comment>
<evidence type="ECO:0000256" key="1">
    <source>
        <dbReference type="ARBA" id="ARBA00009764"/>
    </source>
</evidence>
<evidence type="ECO:0000259" key="7">
    <source>
        <dbReference type="Pfam" id="PF07195"/>
    </source>
</evidence>
<dbReference type="GO" id="GO:0007155">
    <property type="term" value="P:cell adhesion"/>
    <property type="evidence" value="ECO:0007669"/>
    <property type="project" value="InterPro"/>
</dbReference>
<dbReference type="Proteomes" id="UP000247555">
    <property type="component" value="Unassembled WGS sequence"/>
</dbReference>
<dbReference type="PANTHER" id="PTHR30288:SF0">
    <property type="entry name" value="FLAGELLAR HOOK-ASSOCIATED PROTEIN 2"/>
    <property type="match status" value="1"/>
</dbReference>
<feature type="domain" description="Flagellar hook-associated protein 2 C-terminal" evidence="7">
    <location>
        <begin position="584"/>
        <end position="656"/>
    </location>
</feature>
<evidence type="ECO:0000256" key="2">
    <source>
        <dbReference type="ARBA" id="ARBA00011255"/>
    </source>
</evidence>
<evidence type="ECO:0000256" key="5">
    <source>
        <dbReference type="RuleBase" id="RU362066"/>
    </source>
</evidence>
<organism evidence="8 9">
    <name type="scientific">Rivihabitans pingtungensis</name>
    <dbReference type="NCBI Taxonomy" id="1054498"/>
    <lineage>
        <taxon>Bacteria</taxon>
        <taxon>Pseudomonadati</taxon>
        <taxon>Pseudomonadota</taxon>
        <taxon>Betaproteobacteria</taxon>
        <taxon>Neisseriales</taxon>
        <taxon>Aquaspirillaceae</taxon>
        <taxon>Rivihabitans</taxon>
    </lineage>
</organism>
<dbReference type="Pfam" id="PF02465">
    <property type="entry name" value="FliD_N"/>
    <property type="match status" value="1"/>
</dbReference>
<evidence type="ECO:0000313" key="8">
    <source>
        <dbReference type="EMBL" id="PXX74113.1"/>
    </source>
</evidence>
<comment type="caution">
    <text evidence="8">The sequence shown here is derived from an EMBL/GenBank/DDBJ whole genome shotgun (WGS) entry which is preliminary data.</text>
</comment>
<comment type="subunit">
    <text evidence="2 5">Homopentamer.</text>
</comment>
<dbReference type="Pfam" id="PF07195">
    <property type="entry name" value="FliD_C"/>
    <property type="match status" value="2"/>
</dbReference>
<dbReference type="GO" id="GO:0009421">
    <property type="term" value="C:bacterial-type flagellum filament cap"/>
    <property type="evidence" value="ECO:0007669"/>
    <property type="project" value="InterPro"/>
</dbReference>
<evidence type="ECO:0000259" key="6">
    <source>
        <dbReference type="Pfam" id="PF02465"/>
    </source>
</evidence>
<keyword evidence="9" id="KW-1185">Reference proteome</keyword>
<keyword evidence="8" id="KW-0966">Cell projection</keyword>
<name>A0A318KR45_9NEIS</name>